<sequence>MVITGVIDGHLSTLAPPTRTPERTGPDPRRGTRAGRAAAGTRPAAGPARPAAGRTDPPGAGARVGACVGAGAGAEAPW</sequence>
<dbReference type="Proteomes" id="UP000655287">
    <property type="component" value="Unassembled WGS sequence"/>
</dbReference>
<keyword evidence="3" id="KW-1185">Reference proteome</keyword>
<feature type="compositionally biased region" description="Low complexity" evidence="1">
    <location>
        <begin position="34"/>
        <end position="60"/>
    </location>
</feature>
<proteinExistence type="predicted"/>
<evidence type="ECO:0000313" key="2">
    <source>
        <dbReference type="EMBL" id="GII77281.1"/>
    </source>
</evidence>
<name>A0A919R2M8_9ACTN</name>
<evidence type="ECO:0000313" key="3">
    <source>
        <dbReference type="Proteomes" id="UP000655287"/>
    </source>
</evidence>
<gene>
    <name evidence="2" type="ORF">Sru01_22630</name>
</gene>
<dbReference type="EMBL" id="BOOU01000034">
    <property type="protein sequence ID" value="GII77281.1"/>
    <property type="molecule type" value="Genomic_DNA"/>
</dbReference>
<reference evidence="2" key="1">
    <citation type="submission" date="2021-01" db="EMBL/GenBank/DDBJ databases">
        <title>Whole genome shotgun sequence of Sphaerisporangium rufum NBRC 109079.</title>
        <authorList>
            <person name="Komaki H."/>
            <person name="Tamura T."/>
        </authorList>
    </citation>
    <scope>NUCLEOTIDE SEQUENCE</scope>
    <source>
        <strain evidence="2">NBRC 109079</strain>
    </source>
</reference>
<feature type="compositionally biased region" description="Basic and acidic residues" evidence="1">
    <location>
        <begin position="20"/>
        <end position="30"/>
    </location>
</feature>
<dbReference type="AlphaFoldDB" id="A0A919R2M8"/>
<feature type="region of interest" description="Disordered" evidence="1">
    <location>
        <begin position="1"/>
        <end position="60"/>
    </location>
</feature>
<comment type="caution">
    <text evidence="2">The sequence shown here is derived from an EMBL/GenBank/DDBJ whole genome shotgun (WGS) entry which is preliminary data.</text>
</comment>
<accession>A0A919R2M8</accession>
<protein>
    <submittedName>
        <fullName evidence="2">Uncharacterized protein</fullName>
    </submittedName>
</protein>
<evidence type="ECO:0000256" key="1">
    <source>
        <dbReference type="SAM" id="MobiDB-lite"/>
    </source>
</evidence>
<organism evidence="2 3">
    <name type="scientific">Sphaerisporangium rufum</name>
    <dbReference type="NCBI Taxonomy" id="1381558"/>
    <lineage>
        <taxon>Bacteria</taxon>
        <taxon>Bacillati</taxon>
        <taxon>Actinomycetota</taxon>
        <taxon>Actinomycetes</taxon>
        <taxon>Streptosporangiales</taxon>
        <taxon>Streptosporangiaceae</taxon>
        <taxon>Sphaerisporangium</taxon>
    </lineage>
</organism>